<proteinExistence type="predicted"/>
<gene>
    <name evidence="1" type="ORF">SAMN04488036_101453</name>
</gene>
<dbReference type="AlphaFoldDB" id="A0A1I4AMM9"/>
<accession>A0A1I4AMM9</accession>
<dbReference type="Proteomes" id="UP000198851">
    <property type="component" value="Unassembled WGS sequence"/>
</dbReference>
<organism evidence="1 2">
    <name type="scientific">Shimia haliotis</name>
    <dbReference type="NCBI Taxonomy" id="1280847"/>
    <lineage>
        <taxon>Bacteria</taxon>
        <taxon>Pseudomonadati</taxon>
        <taxon>Pseudomonadota</taxon>
        <taxon>Alphaproteobacteria</taxon>
        <taxon>Rhodobacterales</taxon>
        <taxon>Roseobacteraceae</taxon>
    </lineage>
</organism>
<name>A0A1I4AMM9_9RHOB</name>
<dbReference type="EMBL" id="FOSZ01000001">
    <property type="protein sequence ID" value="SFK57167.1"/>
    <property type="molecule type" value="Genomic_DNA"/>
</dbReference>
<reference evidence="2" key="1">
    <citation type="submission" date="2016-10" db="EMBL/GenBank/DDBJ databases">
        <authorList>
            <person name="Varghese N."/>
            <person name="Submissions S."/>
        </authorList>
    </citation>
    <scope>NUCLEOTIDE SEQUENCE [LARGE SCALE GENOMIC DNA]</scope>
    <source>
        <strain evidence="2">DSM 28453</strain>
    </source>
</reference>
<dbReference type="STRING" id="1280847.SAMN04488036_101453"/>
<evidence type="ECO:0000313" key="2">
    <source>
        <dbReference type="Proteomes" id="UP000198851"/>
    </source>
</evidence>
<dbReference type="OrthoDB" id="7873451at2"/>
<dbReference type="RefSeq" id="WP_093319706.1">
    <property type="nucleotide sequence ID" value="NZ_FOSZ01000001.1"/>
</dbReference>
<keyword evidence="2" id="KW-1185">Reference proteome</keyword>
<sequence length="85" mass="8849">MIAYKTTEFLNEDLTAAPVSDTFSGDRVDLFSSGMEATALDAFGGDGAAMFSSGMVQMFSSGMAAKSHDLRLISGDGAEMFSSGM</sequence>
<evidence type="ECO:0000313" key="1">
    <source>
        <dbReference type="EMBL" id="SFK57167.1"/>
    </source>
</evidence>
<protein>
    <submittedName>
        <fullName evidence="1">Uncharacterized protein</fullName>
    </submittedName>
</protein>